<name>A0A3R7MAG1_TRYRA</name>
<dbReference type="AlphaFoldDB" id="A0A3R7MAG1"/>
<dbReference type="GeneID" id="40324565"/>
<dbReference type="Proteomes" id="UP000283634">
    <property type="component" value="Unassembled WGS sequence"/>
</dbReference>
<evidence type="ECO:0000313" key="1">
    <source>
        <dbReference type="EMBL" id="RNF11937.1"/>
    </source>
</evidence>
<organism evidence="1 2">
    <name type="scientific">Trypanosoma rangeli</name>
    <dbReference type="NCBI Taxonomy" id="5698"/>
    <lineage>
        <taxon>Eukaryota</taxon>
        <taxon>Discoba</taxon>
        <taxon>Euglenozoa</taxon>
        <taxon>Kinetoplastea</taxon>
        <taxon>Metakinetoplastina</taxon>
        <taxon>Trypanosomatida</taxon>
        <taxon>Trypanosomatidae</taxon>
        <taxon>Trypanosoma</taxon>
        <taxon>Herpetosoma</taxon>
    </lineage>
</organism>
<accession>A0A3R7MAG1</accession>
<keyword evidence="2" id="KW-1185">Reference proteome</keyword>
<gene>
    <name evidence="1" type="ORF">TraAM80_00632</name>
</gene>
<reference evidence="1 2" key="1">
    <citation type="journal article" date="2018" name="BMC Genomics">
        <title>Genomic comparison of Trypanosoma conorhini and Trypanosoma rangeli to Trypanosoma cruzi strains of high and low virulence.</title>
        <authorList>
            <person name="Bradwell K.R."/>
            <person name="Koparde V.N."/>
            <person name="Matveyev A.V."/>
            <person name="Serrano M.G."/>
            <person name="Alves J.M."/>
            <person name="Parikh H."/>
            <person name="Huang B."/>
            <person name="Lee V."/>
            <person name="Espinosa-Alvarez O."/>
            <person name="Ortiz P.A."/>
            <person name="Costa-Martins A.G."/>
            <person name="Teixeira M.M."/>
            <person name="Buck G.A."/>
        </authorList>
    </citation>
    <scope>NUCLEOTIDE SEQUENCE [LARGE SCALE GENOMIC DNA]</scope>
    <source>
        <strain evidence="1 2">AM80</strain>
    </source>
</reference>
<protein>
    <submittedName>
        <fullName evidence="1">Uncharacterized protein</fullName>
    </submittedName>
</protein>
<evidence type="ECO:0000313" key="2">
    <source>
        <dbReference type="Proteomes" id="UP000283634"/>
    </source>
</evidence>
<dbReference type="EMBL" id="MKGL01000011">
    <property type="protein sequence ID" value="RNF11937.1"/>
    <property type="molecule type" value="Genomic_DNA"/>
</dbReference>
<proteinExistence type="predicted"/>
<sequence>MVAASIAHASLSNSSTRTTRVLNGHSFKIASKATAHGAPTKASNPRLLPLDSLSLPSSMAGLNGFFFIQNHTPLLWVRRHATPHKLVPKGVWSVPKLLQRPCHCPATGNHCQAQHLWRGRQPLTATPLVDGVAVDALKAM</sequence>
<comment type="caution">
    <text evidence="1">The sequence shown here is derived from an EMBL/GenBank/DDBJ whole genome shotgun (WGS) entry which is preliminary data.</text>
</comment>
<dbReference type="RefSeq" id="XP_029242471.1">
    <property type="nucleotide sequence ID" value="XM_029377703.1"/>
</dbReference>